<accession>A0A0A6VNL0</accession>
<keyword evidence="3" id="KW-1185">Reference proteome</keyword>
<comment type="caution">
    <text evidence="2">The sequence shown here is derived from an EMBL/GenBank/DDBJ whole genome shotgun (WGS) entry which is preliminary data.</text>
</comment>
<keyword evidence="1" id="KW-0732">Signal</keyword>
<feature type="chain" id="PRO_5002023557" evidence="1">
    <location>
        <begin position="29"/>
        <end position="208"/>
    </location>
</feature>
<dbReference type="EMBL" id="JSUH01000025">
    <property type="protein sequence ID" value="KHD96241.1"/>
    <property type="molecule type" value="Genomic_DNA"/>
</dbReference>
<protein>
    <submittedName>
        <fullName evidence="2">Uncharacterized protein</fullName>
    </submittedName>
</protein>
<dbReference type="AlphaFoldDB" id="A0A0A6VNL0"/>
<evidence type="ECO:0000313" key="3">
    <source>
        <dbReference type="Proteomes" id="UP000030466"/>
    </source>
</evidence>
<dbReference type="Proteomes" id="UP000030466">
    <property type="component" value="Unassembled WGS sequence"/>
</dbReference>
<evidence type="ECO:0000313" key="2">
    <source>
        <dbReference type="EMBL" id="KHD96241.1"/>
    </source>
</evidence>
<evidence type="ECO:0000256" key="1">
    <source>
        <dbReference type="SAM" id="SignalP"/>
    </source>
</evidence>
<gene>
    <name evidence="2" type="ORF">GY22_16670</name>
</gene>
<proteinExistence type="predicted"/>
<name>A0A0A6VNL0_KOCRO</name>
<feature type="signal peptide" evidence="1">
    <location>
        <begin position="1"/>
        <end position="28"/>
    </location>
</feature>
<reference evidence="2 3" key="1">
    <citation type="journal article" date="2003" name="Int. J. Syst. Evol. Microbiol.">
        <title>Kocuria polaris sp. nov., an orange-pigmented psychrophilic bacterium isolated from an Antarctic cyanobacterial mat sample.</title>
        <authorList>
            <person name="Reddy G.S."/>
            <person name="Prakash J.S."/>
            <person name="Prabahar V."/>
            <person name="Matsumoto G.I."/>
            <person name="Stackebrandt E."/>
            <person name="Shivaji S."/>
        </authorList>
    </citation>
    <scope>NUCLEOTIDE SEQUENCE [LARGE SCALE GENOMIC DNA]</scope>
    <source>
        <strain evidence="2 3">CMS 76or</strain>
    </source>
</reference>
<organism evidence="2 3">
    <name type="scientific">Kocuria rosea subsp. polaris</name>
    <dbReference type="NCBI Taxonomy" id="136273"/>
    <lineage>
        <taxon>Bacteria</taxon>
        <taxon>Bacillati</taxon>
        <taxon>Actinomycetota</taxon>
        <taxon>Actinomycetes</taxon>
        <taxon>Micrococcales</taxon>
        <taxon>Micrococcaceae</taxon>
        <taxon>Kocuria</taxon>
    </lineage>
</organism>
<sequence>MRLKSTSRYALLLGLIMAVTGSVGPALAAPPPQPDDNELVFYAPTTRQTLTIEEPDQQSSPQKDDDMFTPMLLGPIDSLNCNVLNRPSHIVTTYNARARSGFSGGYIKMECGTDAGYGYRHIRSRHQQDWQNKMYPLRANWDDFMDFATKQALASPSKTAFQGSGKYCYTTPVQIRNSRGAVVKTFYPRIIISSTNRRVITSIPGGSC</sequence>